<keyword evidence="2" id="KW-1185">Reference proteome</keyword>
<proteinExistence type="predicted"/>
<dbReference type="Proteomes" id="UP000812440">
    <property type="component" value="Chromosome 2"/>
</dbReference>
<evidence type="ECO:0000313" key="2">
    <source>
        <dbReference type="Proteomes" id="UP000812440"/>
    </source>
</evidence>
<sequence>MPDSILSKPPRPAPILTWNIPSDGIAHDCPVVQCGFTVQRLPFAASSYLRITRSKVLCLSSNQNCSAKIENMNLTPLKQKVCIWHHSLLIHIQYSTIVREEQTVI</sequence>
<gene>
    <name evidence="1" type="ORF">GDO86_002834</name>
</gene>
<protein>
    <submittedName>
        <fullName evidence="1">Uncharacterized protein</fullName>
    </submittedName>
</protein>
<organism evidence="1 2">
    <name type="scientific">Hymenochirus boettgeri</name>
    <name type="common">Congo dwarf clawed frog</name>
    <dbReference type="NCBI Taxonomy" id="247094"/>
    <lineage>
        <taxon>Eukaryota</taxon>
        <taxon>Metazoa</taxon>
        <taxon>Chordata</taxon>
        <taxon>Craniata</taxon>
        <taxon>Vertebrata</taxon>
        <taxon>Euteleostomi</taxon>
        <taxon>Amphibia</taxon>
        <taxon>Batrachia</taxon>
        <taxon>Anura</taxon>
        <taxon>Pipoidea</taxon>
        <taxon>Pipidae</taxon>
        <taxon>Pipinae</taxon>
        <taxon>Hymenochirus</taxon>
    </lineage>
</organism>
<name>A0A8T2K3X9_9PIPI</name>
<dbReference type="EMBL" id="JAACNH010000002">
    <property type="protein sequence ID" value="KAG8450330.1"/>
    <property type="molecule type" value="Genomic_DNA"/>
</dbReference>
<evidence type="ECO:0000313" key="1">
    <source>
        <dbReference type="EMBL" id="KAG8450330.1"/>
    </source>
</evidence>
<comment type="caution">
    <text evidence="1">The sequence shown here is derived from an EMBL/GenBank/DDBJ whole genome shotgun (WGS) entry which is preliminary data.</text>
</comment>
<dbReference type="AlphaFoldDB" id="A0A8T2K3X9"/>
<accession>A0A8T2K3X9</accession>
<reference evidence="1" key="1">
    <citation type="thesis" date="2020" institute="ProQuest LLC" country="789 East Eisenhower Parkway, Ann Arbor, MI, USA">
        <title>Comparative Genomics and Chromosome Evolution.</title>
        <authorList>
            <person name="Mudd A.B."/>
        </authorList>
    </citation>
    <scope>NUCLEOTIDE SEQUENCE</scope>
    <source>
        <strain evidence="1">Female2</strain>
        <tissue evidence="1">Blood</tissue>
    </source>
</reference>